<feature type="region of interest" description="Disordered" evidence="1">
    <location>
        <begin position="1"/>
        <end position="26"/>
    </location>
</feature>
<dbReference type="PANTHER" id="PTHR34194">
    <property type="entry name" value="F14J8.16 PROTEIN"/>
    <property type="match status" value="1"/>
</dbReference>
<evidence type="ECO:0000313" key="3">
    <source>
        <dbReference type="Proteomes" id="UP000015105"/>
    </source>
</evidence>
<reference evidence="3" key="1">
    <citation type="journal article" date="2014" name="Science">
        <title>Ancient hybridizations among the ancestral genomes of bread wheat.</title>
        <authorList>
            <consortium name="International Wheat Genome Sequencing Consortium,"/>
            <person name="Marcussen T."/>
            <person name="Sandve S.R."/>
            <person name="Heier L."/>
            <person name="Spannagl M."/>
            <person name="Pfeifer M."/>
            <person name="Jakobsen K.S."/>
            <person name="Wulff B.B."/>
            <person name="Steuernagel B."/>
            <person name="Mayer K.F."/>
            <person name="Olsen O.A."/>
        </authorList>
    </citation>
    <scope>NUCLEOTIDE SEQUENCE [LARGE SCALE GENOMIC DNA]</scope>
    <source>
        <strain evidence="3">cv. AL8/78</strain>
    </source>
</reference>
<keyword evidence="3" id="KW-1185">Reference proteome</keyword>
<dbReference type="AlphaFoldDB" id="A0A453CJ74"/>
<protein>
    <submittedName>
        <fullName evidence="2">Uncharacterized protein</fullName>
    </submittedName>
</protein>
<dbReference type="PANTHER" id="PTHR34194:SF31">
    <property type="entry name" value="OS04G0221000 PROTEIN"/>
    <property type="match status" value="1"/>
</dbReference>
<accession>A0A453CJ74</accession>
<name>A0A453CJ74_AEGTS</name>
<dbReference type="EnsemblPlants" id="AET2Gv20864100.4">
    <property type="protein sequence ID" value="AET2Gv20864100.4"/>
    <property type="gene ID" value="AET2Gv20864100"/>
</dbReference>
<sequence length="169" mass="20008">VKTLNTVNREKNSRHDAEPHRHDPGLDGVVWPTHIMERPDSEFKERLMCVLRKPFSQGEYDMLLGNARIRLPATKKRQTRSGVKYYDSTHERVQSYFDCHPDLAKQVRVESTSKPNQLALLRGFFFWMERILRMRTNSGHGVMISNFTRLFLPWNEIIYRITEDLSFLN</sequence>
<proteinExistence type="predicted"/>
<dbReference type="Proteomes" id="UP000015105">
    <property type="component" value="Chromosome 2D"/>
</dbReference>
<reference evidence="3" key="2">
    <citation type="journal article" date="2017" name="Nat. Plants">
        <title>The Aegilops tauschii genome reveals multiple impacts of transposons.</title>
        <authorList>
            <person name="Zhao G."/>
            <person name="Zou C."/>
            <person name="Li K."/>
            <person name="Wang K."/>
            <person name="Li T."/>
            <person name="Gao L."/>
            <person name="Zhang X."/>
            <person name="Wang H."/>
            <person name="Yang Z."/>
            <person name="Liu X."/>
            <person name="Jiang W."/>
            <person name="Mao L."/>
            <person name="Kong X."/>
            <person name="Jiao Y."/>
            <person name="Jia J."/>
        </authorList>
    </citation>
    <scope>NUCLEOTIDE SEQUENCE [LARGE SCALE GENOMIC DNA]</scope>
    <source>
        <strain evidence="3">cv. AL8/78</strain>
    </source>
</reference>
<evidence type="ECO:0000256" key="1">
    <source>
        <dbReference type="SAM" id="MobiDB-lite"/>
    </source>
</evidence>
<feature type="compositionally biased region" description="Basic and acidic residues" evidence="1">
    <location>
        <begin position="8"/>
        <end position="25"/>
    </location>
</feature>
<dbReference type="Gramene" id="AET2Gv20864100.4">
    <property type="protein sequence ID" value="AET2Gv20864100.4"/>
    <property type="gene ID" value="AET2Gv20864100"/>
</dbReference>
<reference evidence="2" key="4">
    <citation type="submission" date="2019-03" db="UniProtKB">
        <authorList>
            <consortium name="EnsemblPlants"/>
        </authorList>
    </citation>
    <scope>IDENTIFICATION</scope>
</reference>
<organism evidence="2 3">
    <name type="scientific">Aegilops tauschii subsp. strangulata</name>
    <name type="common">Goatgrass</name>
    <dbReference type="NCBI Taxonomy" id="200361"/>
    <lineage>
        <taxon>Eukaryota</taxon>
        <taxon>Viridiplantae</taxon>
        <taxon>Streptophyta</taxon>
        <taxon>Embryophyta</taxon>
        <taxon>Tracheophyta</taxon>
        <taxon>Spermatophyta</taxon>
        <taxon>Magnoliopsida</taxon>
        <taxon>Liliopsida</taxon>
        <taxon>Poales</taxon>
        <taxon>Poaceae</taxon>
        <taxon>BOP clade</taxon>
        <taxon>Pooideae</taxon>
        <taxon>Triticodae</taxon>
        <taxon>Triticeae</taxon>
        <taxon>Triticinae</taxon>
        <taxon>Aegilops</taxon>
    </lineage>
</organism>
<evidence type="ECO:0000313" key="2">
    <source>
        <dbReference type="EnsemblPlants" id="AET2Gv20864100.4"/>
    </source>
</evidence>
<reference evidence="2" key="3">
    <citation type="journal article" date="2017" name="Nature">
        <title>Genome sequence of the progenitor of the wheat D genome Aegilops tauschii.</title>
        <authorList>
            <person name="Luo M.C."/>
            <person name="Gu Y.Q."/>
            <person name="Puiu D."/>
            <person name="Wang H."/>
            <person name="Twardziok S.O."/>
            <person name="Deal K.R."/>
            <person name="Huo N."/>
            <person name="Zhu T."/>
            <person name="Wang L."/>
            <person name="Wang Y."/>
            <person name="McGuire P.E."/>
            <person name="Liu S."/>
            <person name="Long H."/>
            <person name="Ramasamy R.K."/>
            <person name="Rodriguez J.C."/>
            <person name="Van S.L."/>
            <person name="Yuan L."/>
            <person name="Wang Z."/>
            <person name="Xia Z."/>
            <person name="Xiao L."/>
            <person name="Anderson O.D."/>
            <person name="Ouyang S."/>
            <person name="Liang Y."/>
            <person name="Zimin A.V."/>
            <person name="Pertea G."/>
            <person name="Qi P."/>
            <person name="Bennetzen J.L."/>
            <person name="Dai X."/>
            <person name="Dawson M.W."/>
            <person name="Muller H.G."/>
            <person name="Kugler K."/>
            <person name="Rivarola-Duarte L."/>
            <person name="Spannagl M."/>
            <person name="Mayer K.F.X."/>
            <person name="Lu F.H."/>
            <person name="Bevan M.W."/>
            <person name="Leroy P."/>
            <person name="Li P."/>
            <person name="You F.M."/>
            <person name="Sun Q."/>
            <person name="Liu Z."/>
            <person name="Lyons E."/>
            <person name="Wicker T."/>
            <person name="Salzberg S.L."/>
            <person name="Devos K.M."/>
            <person name="Dvorak J."/>
        </authorList>
    </citation>
    <scope>NUCLEOTIDE SEQUENCE [LARGE SCALE GENOMIC DNA]</scope>
    <source>
        <strain evidence="2">cv. AL8/78</strain>
    </source>
</reference>
<reference evidence="2" key="5">
    <citation type="journal article" date="2021" name="G3 (Bethesda)">
        <title>Aegilops tauschii genome assembly Aet v5.0 features greater sequence contiguity and improved annotation.</title>
        <authorList>
            <person name="Wang L."/>
            <person name="Zhu T."/>
            <person name="Rodriguez J.C."/>
            <person name="Deal K.R."/>
            <person name="Dubcovsky J."/>
            <person name="McGuire P.E."/>
            <person name="Lux T."/>
            <person name="Spannagl M."/>
            <person name="Mayer K.F.X."/>
            <person name="Baldrich P."/>
            <person name="Meyers B.C."/>
            <person name="Huo N."/>
            <person name="Gu Y.Q."/>
            <person name="Zhou H."/>
            <person name="Devos K.M."/>
            <person name="Bennetzen J.L."/>
            <person name="Unver T."/>
            <person name="Budak H."/>
            <person name="Gulick P.J."/>
            <person name="Galiba G."/>
            <person name="Kalapos B."/>
            <person name="Nelson D.R."/>
            <person name="Li P."/>
            <person name="You F.M."/>
            <person name="Luo M.C."/>
            <person name="Dvorak J."/>
        </authorList>
    </citation>
    <scope>NUCLEOTIDE SEQUENCE [LARGE SCALE GENOMIC DNA]</scope>
    <source>
        <strain evidence="2">cv. AL8/78</strain>
    </source>
</reference>